<protein>
    <submittedName>
        <fullName evidence="2">Uncharacterized protein</fullName>
    </submittedName>
</protein>
<reference evidence="2 3" key="1">
    <citation type="submission" date="2017-01" db="EMBL/GenBank/DDBJ databases">
        <authorList>
            <person name="Mah S.A."/>
            <person name="Swanson W.J."/>
            <person name="Moy G.W."/>
            <person name="Vacquier V.D."/>
        </authorList>
    </citation>
    <scope>NUCLEOTIDE SEQUENCE [LARGE SCALE GENOMIC DNA]</scope>
    <source>
        <strain evidence="2 3">GSMNP</strain>
    </source>
</reference>
<feature type="region of interest" description="Disordered" evidence="1">
    <location>
        <begin position="1"/>
        <end position="29"/>
    </location>
</feature>
<evidence type="ECO:0000313" key="2">
    <source>
        <dbReference type="EMBL" id="OMJ18198.1"/>
    </source>
</evidence>
<evidence type="ECO:0000256" key="1">
    <source>
        <dbReference type="SAM" id="MobiDB-lite"/>
    </source>
</evidence>
<dbReference type="AlphaFoldDB" id="A0A1R1XUB9"/>
<dbReference type="EMBL" id="LSSN01001816">
    <property type="protein sequence ID" value="OMJ18198.1"/>
    <property type="molecule type" value="Genomic_DNA"/>
</dbReference>
<dbReference type="OrthoDB" id="10539281at2759"/>
<name>A0A1R1XUB9_9FUNG</name>
<keyword evidence="3" id="KW-1185">Reference proteome</keyword>
<organism evidence="2 3">
    <name type="scientific">Smittium culicis</name>
    <dbReference type="NCBI Taxonomy" id="133412"/>
    <lineage>
        <taxon>Eukaryota</taxon>
        <taxon>Fungi</taxon>
        <taxon>Fungi incertae sedis</taxon>
        <taxon>Zoopagomycota</taxon>
        <taxon>Kickxellomycotina</taxon>
        <taxon>Harpellomycetes</taxon>
        <taxon>Harpellales</taxon>
        <taxon>Legeriomycetaceae</taxon>
        <taxon>Smittium</taxon>
    </lineage>
</organism>
<accession>A0A1R1XUB9</accession>
<dbReference type="Proteomes" id="UP000187283">
    <property type="component" value="Unassembled WGS sequence"/>
</dbReference>
<comment type="caution">
    <text evidence="2">The sequence shown here is derived from an EMBL/GenBank/DDBJ whole genome shotgun (WGS) entry which is preliminary data.</text>
</comment>
<evidence type="ECO:0000313" key="3">
    <source>
        <dbReference type="Proteomes" id="UP000187283"/>
    </source>
</evidence>
<sequence>MIENEGGEKENEIRVEGKDGDGDVRMTTTDHLDISGDLFSESEDFILGSRFKSEVTGVVDDLDKDIFESSESPEVPSNQLDGLNTEKVDDLGMNGEEGIPAKLAGDDVTRTIKISTYHENAVVPIAVVGNQKFGNTYYIG</sequence>
<proteinExistence type="predicted"/>
<gene>
    <name evidence="2" type="ORF">AYI70_g5498</name>
</gene>